<proteinExistence type="predicted"/>
<accession>A0ABU5H265</accession>
<keyword evidence="2" id="KW-1185">Reference proteome</keyword>
<organism evidence="1 2">
    <name type="scientific">Hyalangium rubrum</name>
    <dbReference type="NCBI Taxonomy" id="3103134"/>
    <lineage>
        <taxon>Bacteria</taxon>
        <taxon>Pseudomonadati</taxon>
        <taxon>Myxococcota</taxon>
        <taxon>Myxococcia</taxon>
        <taxon>Myxococcales</taxon>
        <taxon>Cystobacterineae</taxon>
        <taxon>Archangiaceae</taxon>
        <taxon>Hyalangium</taxon>
    </lineage>
</organism>
<sequence length="269" mass="29475">MGEERDSPLSLQLLFPGKVRLNINTLTSALVGFHPSLAGVEFRLEARASEVMDAEVSTARWSRHTVQGVVFNRPMPAAIVESCVAPAHYGAPLKAQARAHQSHALLFYKGEEKDPLEQYVALGLVAVALATEGALVVLNESAHTSFPAQPLVPGPGEDVLELLRTMPLTALYVGFVKLEVEGVGGVWMRTYGASRMGLPDLAWHARSHEEAREAFELFSGLLEYLRSTGARFMDGHTAEWEGRQVRIRKPGSEETFLDASGELFVLEPR</sequence>
<evidence type="ECO:0000313" key="2">
    <source>
        <dbReference type="Proteomes" id="UP001291309"/>
    </source>
</evidence>
<reference evidence="1 2" key="1">
    <citation type="submission" date="2023-12" db="EMBL/GenBank/DDBJ databases">
        <title>the genome sequence of Hyalangium sp. s54d21.</title>
        <authorList>
            <person name="Zhang X."/>
        </authorList>
    </citation>
    <scope>NUCLEOTIDE SEQUENCE [LARGE SCALE GENOMIC DNA]</scope>
    <source>
        <strain evidence="2">s54d21</strain>
    </source>
</reference>
<gene>
    <name evidence="1" type="ORF">SYV04_13770</name>
</gene>
<evidence type="ECO:0000313" key="1">
    <source>
        <dbReference type="EMBL" id="MDY7227475.1"/>
    </source>
</evidence>
<dbReference type="EMBL" id="JAXIVS010000004">
    <property type="protein sequence ID" value="MDY7227475.1"/>
    <property type="molecule type" value="Genomic_DNA"/>
</dbReference>
<dbReference type="Proteomes" id="UP001291309">
    <property type="component" value="Unassembled WGS sequence"/>
</dbReference>
<name>A0ABU5H265_9BACT</name>
<comment type="caution">
    <text evidence="1">The sequence shown here is derived from an EMBL/GenBank/DDBJ whole genome shotgun (WGS) entry which is preliminary data.</text>
</comment>
<protein>
    <submittedName>
        <fullName evidence="1">DUF4261 domain-containing protein</fullName>
    </submittedName>
</protein>
<dbReference type="RefSeq" id="WP_321546198.1">
    <property type="nucleotide sequence ID" value="NZ_JAXIVS010000004.1"/>
</dbReference>